<name>A0ABX2IPW3_9RHOO</name>
<accession>A0ABX2IPW3</accession>
<dbReference type="InterPro" id="IPR011249">
    <property type="entry name" value="Metalloenz_LuxS/M16"/>
</dbReference>
<dbReference type="InterPro" id="IPR050361">
    <property type="entry name" value="MPP/UQCRC_Complex"/>
</dbReference>
<evidence type="ECO:0000256" key="2">
    <source>
        <dbReference type="SAM" id="SignalP"/>
    </source>
</evidence>
<dbReference type="PANTHER" id="PTHR11851:SF224">
    <property type="entry name" value="PROCESSING PROTEASE"/>
    <property type="match status" value="1"/>
</dbReference>
<proteinExistence type="predicted"/>
<dbReference type="Gene3D" id="3.30.830.10">
    <property type="entry name" value="Metalloenzyme, LuxS/M16 peptidase-like"/>
    <property type="match status" value="2"/>
</dbReference>
<feature type="signal peptide" evidence="2">
    <location>
        <begin position="1"/>
        <end position="21"/>
    </location>
</feature>
<reference evidence="4 5" key="1">
    <citation type="submission" date="2020-06" db="EMBL/GenBank/DDBJ databases">
        <title>Draft genome of Uliginosibacterium sp. IMCC34675.</title>
        <authorList>
            <person name="Song J."/>
        </authorList>
    </citation>
    <scope>NUCLEOTIDE SEQUENCE [LARGE SCALE GENOMIC DNA]</scope>
    <source>
        <strain evidence="4 5">IMCC34675</strain>
    </source>
</reference>
<dbReference type="PANTHER" id="PTHR11851">
    <property type="entry name" value="METALLOPROTEASE"/>
    <property type="match status" value="1"/>
</dbReference>
<dbReference type="InterPro" id="IPR007863">
    <property type="entry name" value="Peptidase_M16_C"/>
</dbReference>
<gene>
    <name evidence="4" type="ORF">HJ583_014720</name>
</gene>
<keyword evidence="5" id="KW-1185">Reference proteome</keyword>
<sequence>MPAMKLILTSLLTLLSGLAHAGVAIESWNTANEARVLFVKNNNLPMLDVQIDFAAGSAFDPPARPGTAALTQGLLDAGIGQGKRALDDNAIADRLADVGAQLGGGIDADRASLHLRVLSNVSEREAALGLLRQILTEPSFPPAVLERERARAIAGLREGMTQPAAVLARRFGQLNYGDHPYGKILSEADLKRLTRQDLIDFHRRFYVSRNAQITLVGDLSRAQAEAIANALVAGLPTGNEAPPLPAVSLPKGGLERIPHPSVQAHIAIGMPALKRADPDLMALTVGNYTLGGGGFNARLMKEIRDARGLAYGAYSYFAPMAAEGLFRIGLETKAEQAEEAVKVAQDTLAKFLAEGPSAEELAAAKANLINSFALRLDSNAKLLGQVADLGFYRRPLDALDTYAARVEAVTLEDVRTAFARHVKPEHLVTVIVGGKPTPSR</sequence>
<organism evidence="4 5">
    <name type="scientific">Uliginosibacterium aquaticum</name>
    <dbReference type="NCBI Taxonomy" id="2731212"/>
    <lineage>
        <taxon>Bacteria</taxon>
        <taxon>Pseudomonadati</taxon>
        <taxon>Pseudomonadota</taxon>
        <taxon>Betaproteobacteria</taxon>
        <taxon>Rhodocyclales</taxon>
        <taxon>Zoogloeaceae</taxon>
        <taxon>Uliginosibacterium</taxon>
    </lineage>
</organism>
<evidence type="ECO:0000259" key="3">
    <source>
        <dbReference type="Pfam" id="PF05193"/>
    </source>
</evidence>
<protein>
    <submittedName>
        <fullName evidence="4">Insulinase family protein</fullName>
    </submittedName>
</protein>
<feature type="coiled-coil region" evidence="1">
    <location>
        <begin position="327"/>
        <end position="354"/>
    </location>
</feature>
<keyword evidence="1" id="KW-0175">Coiled coil</keyword>
<dbReference type="SUPFAM" id="SSF63411">
    <property type="entry name" value="LuxS/MPP-like metallohydrolase"/>
    <property type="match status" value="2"/>
</dbReference>
<feature type="domain" description="Peptidase M16 C-terminal" evidence="3">
    <location>
        <begin position="193"/>
        <end position="368"/>
    </location>
</feature>
<dbReference type="Proteomes" id="UP000778523">
    <property type="component" value="Unassembled WGS sequence"/>
</dbReference>
<comment type="caution">
    <text evidence="4">The sequence shown here is derived from an EMBL/GenBank/DDBJ whole genome shotgun (WGS) entry which is preliminary data.</text>
</comment>
<evidence type="ECO:0000256" key="1">
    <source>
        <dbReference type="SAM" id="Coils"/>
    </source>
</evidence>
<evidence type="ECO:0000313" key="4">
    <source>
        <dbReference type="EMBL" id="NSL56288.1"/>
    </source>
</evidence>
<dbReference type="Pfam" id="PF05193">
    <property type="entry name" value="Peptidase_M16_C"/>
    <property type="match status" value="1"/>
</dbReference>
<evidence type="ECO:0000313" key="5">
    <source>
        <dbReference type="Proteomes" id="UP000778523"/>
    </source>
</evidence>
<feature type="chain" id="PRO_5047111858" evidence="2">
    <location>
        <begin position="22"/>
        <end position="440"/>
    </location>
</feature>
<keyword evidence="2" id="KW-0732">Signal</keyword>
<dbReference type="EMBL" id="JABCSC020000003">
    <property type="protein sequence ID" value="NSL56288.1"/>
    <property type="molecule type" value="Genomic_DNA"/>
</dbReference>